<accession>A0ACC2WXQ5</accession>
<evidence type="ECO:0000313" key="2">
    <source>
        <dbReference type="Proteomes" id="UP001243375"/>
    </source>
</evidence>
<comment type="caution">
    <text evidence="1">The sequence shown here is derived from an EMBL/GenBank/DDBJ whole genome shotgun (WGS) entry which is preliminary data.</text>
</comment>
<sequence length="277" mass="30471">MGSPGTDSLGSLMTQLGERFSRRNEARKKRAEMQEKVKSGKEQINISRIQQMEKERRKDSAQLGDMTAKPSRNPPAFDQRNQSSTKQFLEPQSARQTIPGIKITSGSSSEVHMDRKRYPLAKGDTNQHTNATTPAIRTADASSVQKRQKIEQSSFVDAGAAESIQKPIAIQQNNIQFAHKRQHIQHQSFPAKSANQNNPVSRSVNPANHATSARRQQTSISLPTSATAPTSTIAEADNDIGQHHKSDTSFESLNDMDGLFNGGGEEVEALFRACDGF</sequence>
<reference evidence="1" key="1">
    <citation type="submission" date="2023-04" db="EMBL/GenBank/DDBJ databases">
        <title>Draft Genome sequencing of Naganishia species isolated from polar environments using Oxford Nanopore Technology.</title>
        <authorList>
            <person name="Leo P."/>
            <person name="Venkateswaran K."/>
        </authorList>
    </citation>
    <scope>NUCLEOTIDE SEQUENCE</scope>
    <source>
        <strain evidence="1">MNA-CCFEE 5425</strain>
    </source>
</reference>
<proteinExistence type="predicted"/>
<keyword evidence="2" id="KW-1185">Reference proteome</keyword>
<gene>
    <name evidence="1" type="ORF">QFC22_004879</name>
</gene>
<name>A0ACC2WXQ5_9TREE</name>
<organism evidence="1 2">
    <name type="scientific">Naganishia vaughanmartiniae</name>
    <dbReference type="NCBI Taxonomy" id="1424756"/>
    <lineage>
        <taxon>Eukaryota</taxon>
        <taxon>Fungi</taxon>
        <taxon>Dikarya</taxon>
        <taxon>Basidiomycota</taxon>
        <taxon>Agaricomycotina</taxon>
        <taxon>Tremellomycetes</taxon>
        <taxon>Filobasidiales</taxon>
        <taxon>Filobasidiaceae</taxon>
        <taxon>Naganishia</taxon>
    </lineage>
</organism>
<evidence type="ECO:0000313" key="1">
    <source>
        <dbReference type="EMBL" id="KAJ9116437.1"/>
    </source>
</evidence>
<dbReference type="EMBL" id="JASBWU010000014">
    <property type="protein sequence ID" value="KAJ9116437.1"/>
    <property type="molecule type" value="Genomic_DNA"/>
</dbReference>
<protein>
    <submittedName>
        <fullName evidence="1">Uncharacterized protein</fullName>
    </submittedName>
</protein>
<dbReference type="Proteomes" id="UP001243375">
    <property type="component" value="Unassembled WGS sequence"/>
</dbReference>